<feature type="transmembrane region" description="Helical" evidence="6">
    <location>
        <begin position="339"/>
        <end position="361"/>
    </location>
</feature>
<evidence type="ECO:0000313" key="8">
    <source>
        <dbReference type="Proteomes" id="UP000811609"/>
    </source>
</evidence>
<dbReference type="Proteomes" id="UP000811609">
    <property type="component" value="Chromosome 9"/>
</dbReference>
<feature type="transmembrane region" description="Helical" evidence="6">
    <location>
        <begin position="224"/>
        <end position="245"/>
    </location>
</feature>
<evidence type="ECO:0000256" key="6">
    <source>
        <dbReference type="SAM" id="Phobius"/>
    </source>
</evidence>
<feature type="transmembrane region" description="Helical" evidence="6">
    <location>
        <begin position="546"/>
        <end position="565"/>
    </location>
</feature>
<dbReference type="InterPro" id="IPR036259">
    <property type="entry name" value="MFS_trans_sf"/>
</dbReference>
<feature type="transmembrane region" description="Helical" evidence="6">
    <location>
        <begin position="199"/>
        <end position="218"/>
    </location>
</feature>
<dbReference type="InterPro" id="IPR000109">
    <property type="entry name" value="POT_fam"/>
</dbReference>
<dbReference type="Gene3D" id="1.20.1250.20">
    <property type="entry name" value="MFS general substrate transporter like domains"/>
    <property type="match status" value="1"/>
</dbReference>
<proteinExistence type="inferred from homology"/>
<organism evidence="7 8">
    <name type="scientific">Carya illinoinensis</name>
    <name type="common">Pecan</name>
    <dbReference type="NCBI Taxonomy" id="32201"/>
    <lineage>
        <taxon>Eukaryota</taxon>
        <taxon>Viridiplantae</taxon>
        <taxon>Streptophyta</taxon>
        <taxon>Embryophyta</taxon>
        <taxon>Tracheophyta</taxon>
        <taxon>Spermatophyta</taxon>
        <taxon>Magnoliopsida</taxon>
        <taxon>eudicotyledons</taxon>
        <taxon>Gunneridae</taxon>
        <taxon>Pentapetalae</taxon>
        <taxon>rosids</taxon>
        <taxon>fabids</taxon>
        <taxon>Fagales</taxon>
        <taxon>Juglandaceae</taxon>
        <taxon>Carya</taxon>
    </lineage>
</organism>
<evidence type="ECO:0000256" key="2">
    <source>
        <dbReference type="ARBA" id="ARBA00005982"/>
    </source>
</evidence>
<comment type="subcellular location">
    <subcellularLocation>
        <location evidence="1">Membrane</location>
        <topology evidence="1">Multi-pass membrane protein</topology>
    </subcellularLocation>
</comment>
<accession>A0A8T1PGA8</accession>
<evidence type="ECO:0000313" key="7">
    <source>
        <dbReference type="EMBL" id="KAG6643299.1"/>
    </source>
</evidence>
<dbReference type="GO" id="GO:0071916">
    <property type="term" value="F:dipeptide transmembrane transporter activity"/>
    <property type="evidence" value="ECO:0007669"/>
    <property type="project" value="InterPro"/>
</dbReference>
<feature type="transmembrane region" description="Helical" evidence="6">
    <location>
        <begin position="421"/>
        <end position="442"/>
    </location>
</feature>
<evidence type="ECO:0000256" key="3">
    <source>
        <dbReference type="ARBA" id="ARBA00022692"/>
    </source>
</evidence>
<name>A0A8T1PGA8_CARIL</name>
<feature type="transmembrane region" description="Helical" evidence="6">
    <location>
        <begin position="88"/>
        <end position="108"/>
    </location>
</feature>
<evidence type="ECO:0000256" key="5">
    <source>
        <dbReference type="ARBA" id="ARBA00023136"/>
    </source>
</evidence>
<dbReference type="EMBL" id="CM031817">
    <property type="protein sequence ID" value="KAG6643299.1"/>
    <property type="molecule type" value="Genomic_DNA"/>
</dbReference>
<feature type="transmembrane region" description="Helical" evidence="6">
    <location>
        <begin position="381"/>
        <end position="401"/>
    </location>
</feature>
<keyword evidence="8" id="KW-1185">Reference proteome</keyword>
<comment type="caution">
    <text evidence="7">The sequence shown here is derived from an EMBL/GenBank/DDBJ whole genome shotgun (WGS) entry which is preliminary data.</text>
</comment>
<evidence type="ECO:0000256" key="1">
    <source>
        <dbReference type="ARBA" id="ARBA00004141"/>
    </source>
</evidence>
<gene>
    <name evidence="7" type="ORF">CIPAW_09G201100</name>
</gene>
<dbReference type="InterPro" id="IPR044739">
    <property type="entry name" value="NRT1/PTR"/>
</dbReference>
<dbReference type="PANTHER" id="PTHR11654">
    <property type="entry name" value="OLIGOPEPTIDE TRANSPORTER-RELATED"/>
    <property type="match status" value="1"/>
</dbReference>
<dbReference type="AlphaFoldDB" id="A0A8T1PGA8"/>
<reference evidence="7" key="1">
    <citation type="submission" date="2020-12" db="EMBL/GenBank/DDBJ databases">
        <title>WGS assembly of Carya illinoinensis cv. Pawnee.</title>
        <authorList>
            <person name="Platts A."/>
            <person name="Shu S."/>
            <person name="Wright S."/>
            <person name="Barry K."/>
            <person name="Edger P."/>
            <person name="Pires J.C."/>
            <person name="Schmutz J."/>
        </authorList>
    </citation>
    <scope>NUCLEOTIDE SEQUENCE</scope>
    <source>
        <tissue evidence="7">Leaf</tissue>
    </source>
</reference>
<dbReference type="OrthoDB" id="8904098at2759"/>
<evidence type="ECO:0000256" key="4">
    <source>
        <dbReference type="ARBA" id="ARBA00022989"/>
    </source>
</evidence>
<feature type="transmembrane region" description="Helical" evidence="6">
    <location>
        <begin position="462"/>
        <end position="489"/>
    </location>
</feature>
<dbReference type="GO" id="GO:0016020">
    <property type="term" value="C:membrane"/>
    <property type="evidence" value="ECO:0007669"/>
    <property type="project" value="UniProtKB-SubCell"/>
</dbReference>
<dbReference type="GO" id="GO:0042937">
    <property type="term" value="F:tripeptide transmembrane transporter activity"/>
    <property type="evidence" value="ECO:0007669"/>
    <property type="project" value="InterPro"/>
</dbReference>
<dbReference type="CDD" id="cd17417">
    <property type="entry name" value="MFS_NPF5"/>
    <property type="match status" value="1"/>
</dbReference>
<keyword evidence="3 6" id="KW-0812">Transmembrane</keyword>
<sequence>MEEISKKGAGQPRDQTDQENLLVYDSSVDHKGKVPLRASTGVWKASRFIIAIEFSERLSYFGIAPSLILYLSKVMLQDLETATKYVNYWSGVTNLMPLLGGFIADACLGRFSTALVSTIIYLMGLILLTLSWFIPGLKACETDMCIKPRKVHEVVFFLAIYMISVGTGGLKPSLESFGADQFDDDHTEERRQKMTYFNWWNFGHCAGLLLGVTVIVYVQDHVNWGASYIILTAVMAVSLVIFITGRPFYRYRHSSGSPLMQLLQVLVAAIRKRNLPYPSSVAQLFEIPKAEKTKGRFLCHTNKLKFLDKAAVLGDKHNPDEKQNPWKLATVTKVEELKLVLNMIPIWLATLPFGICTAQRTTFFIKQGVVLNRKIGNGFELPPVSISAVASIGMIISVTIYEKILVPTLRKATGNERGITILQRIGIGMLFSILVMVVAALVEKKRLGVVENDPRKSSLSMSVFWLAPQFLILGIGDGFALVGLQEYFYEEVPESMRSLGIALYPSVIGAANFVSGWLITIVGRLTKTDGHGWFGKDLNTSRLDKFYWLLAGISAVNMLFFVFLARRYSHKTVQRVAVADCNIEDDGDAMVLGSISFKEDIELQLA</sequence>
<dbReference type="Pfam" id="PF00854">
    <property type="entry name" value="PTR2"/>
    <property type="match status" value="1"/>
</dbReference>
<evidence type="ECO:0008006" key="9">
    <source>
        <dbReference type="Google" id="ProtNLM"/>
    </source>
</evidence>
<dbReference type="SUPFAM" id="SSF103473">
    <property type="entry name" value="MFS general substrate transporter"/>
    <property type="match status" value="1"/>
</dbReference>
<feature type="transmembrane region" description="Helical" evidence="6">
    <location>
        <begin position="115"/>
        <end position="134"/>
    </location>
</feature>
<keyword evidence="4 6" id="KW-1133">Transmembrane helix</keyword>
<protein>
    <recommendedName>
        <fullName evidence="9">NPF family transporter</fullName>
    </recommendedName>
</protein>
<comment type="similarity">
    <text evidence="2">Belongs to the major facilitator superfamily. Proton-dependent oligopeptide transporter (POT/PTR) (TC 2.A.17) family.</text>
</comment>
<feature type="transmembrane region" description="Helical" evidence="6">
    <location>
        <begin position="501"/>
        <end position="526"/>
    </location>
</feature>
<keyword evidence="5 6" id="KW-0472">Membrane</keyword>